<comment type="caution">
    <text evidence="1">The sequence shown here is derived from an EMBL/GenBank/DDBJ whole genome shotgun (WGS) entry which is preliminary data.</text>
</comment>
<evidence type="ECO:0000313" key="2">
    <source>
        <dbReference type="Proteomes" id="UP001283361"/>
    </source>
</evidence>
<accession>A0AAE1CN67</accession>
<dbReference type="Proteomes" id="UP001283361">
    <property type="component" value="Unassembled WGS sequence"/>
</dbReference>
<dbReference type="EMBL" id="JAWDGP010007454">
    <property type="protein sequence ID" value="KAK3717546.1"/>
    <property type="molecule type" value="Genomic_DNA"/>
</dbReference>
<gene>
    <name evidence="1" type="ORF">RRG08_032028</name>
</gene>
<name>A0AAE1CN67_9GAST</name>
<protein>
    <submittedName>
        <fullName evidence="1">Uncharacterized protein</fullName>
    </submittedName>
</protein>
<keyword evidence="2" id="KW-1185">Reference proteome</keyword>
<dbReference type="AlphaFoldDB" id="A0AAE1CN67"/>
<organism evidence="1 2">
    <name type="scientific">Elysia crispata</name>
    <name type="common">lettuce slug</name>
    <dbReference type="NCBI Taxonomy" id="231223"/>
    <lineage>
        <taxon>Eukaryota</taxon>
        <taxon>Metazoa</taxon>
        <taxon>Spiralia</taxon>
        <taxon>Lophotrochozoa</taxon>
        <taxon>Mollusca</taxon>
        <taxon>Gastropoda</taxon>
        <taxon>Heterobranchia</taxon>
        <taxon>Euthyneura</taxon>
        <taxon>Panpulmonata</taxon>
        <taxon>Sacoglossa</taxon>
        <taxon>Placobranchoidea</taxon>
        <taxon>Plakobranchidae</taxon>
        <taxon>Elysia</taxon>
    </lineage>
</organism>
<sequence>MISGDKPGGTTGNFKELVSVIGAATPNYGRKEGYRYRVTKCPYTRKFIVHNTYDMGQNVVSTLKQGSLCCPQGLSGVPFTNKKHFPHESDWELLGHGDADDRRMSAPSNRDYDVAVRRLHPVRVGQGVRVFSEETHGNPLREGSAQGRGRGALCSVHHGHPRGARGRLEGSRCGVLRGGLRGHSRPPTPFEQPGHAAKFLDVCDWTRTTQTVGANNRESHFV</sequence>
<reference evidence="1" key="1">
    <citation type="journal article" date="2023" name="G3 (Bethesda)">
        <title>A reference genome for the long-term kleptoplast-retaining sea slug Elysia crispata morphotype clarki.</title>
        <authorList>
            <person name="Eastman K.E."/>
            <person name="Pendleton A.L."/>
            <person name="Shaikh M.A."/>
            <person name="Suttiyut T."/>
            <person name="Ogas R."/>
            <person name="Tomko P."/>
            <person name="Gavelis G."/>
            <person name="Widhalm J.R."/>
            <person name="Wisecaver J.H."/>
        </authorList>
    </citation>
    <scope>NUCLEOTIDE SEQUENCE</scope>
    <source>
        <strain evidence="1">ECLA1</strain>
    </source>
</reference>
<proteinExistence type="predicted"/>
<evidence type="ECO:0000313" key="1">
    <source>
        <dbReference type="EMBL" id="KAK3717546.1"/>
    </source>
</evidence>